<accession>A0ACB0IEM9</accession>
<protein>
    <submittedName>
        <fullName evidence="1">Uncharacterized protein</fullName>
    </submittedName>
</protein>
<keyword evidence="2" id="KW-1185">Reference proteome</keyword>
<evidence type="ECO:0000313" key="2">
    <source>
        <dbReference type="Proteomes" id="UP001177021"/>
    </source>
</evidence>
<gene>
    <name evidence="1" type="ORF">MILVUS5_LOCUS2153</name>
</gene>
<name>A0ACB0IEM9_TRIPR</name>
<comment type="caution">
    <text evidence="1">The sequence shown here is derived from an EMBL/GenBank/DDBJ whole genome shotgun (WGS) entry which is preliminary data.</text>
</comment>
<proteinExistence type="predicted"/>
<sequence length="1431" mass="160291">MRVDSCTADKERLDYARVLIATTDLDFVNKVESVLVDGFQVEVKIVEERCFTLGEDSCLLEEGSDTESYQSDNNGGQGDPEVRRQIDSMVENLANGVEEAGVIGSDENFPLSNNRGVVNGISVKETVEMPGFDRVFSLTPSALGVSPFSGGKQESNSCCSPIADACGSPISANNDWQHWVVMKGNEKVVDDDVRVVGKAIGVEYNGVNENRGLGGLAKRQEVRKLVGTQHPYMLCLQETKLQSCDDFICSTLWGNSSHAFSYRPSNGASGGLLTLWDSAEVEVWSSESLEGVLWCHGRFVRSDEEFYVANVYAPCDDGAKQLLWDSLSARIQVLGRSRICVCGDFNAVRSVDERHSVRAGYRSSDHIPFNRFIDDNTLVDLPLCGRKYTWFKGDGLSMSRLDRFLLSGEWCLTWPNCTQVARMRGLSDHCPLVLAADEEDWGPRPLRMLKCWKDVPGYKLFVREKWTSYQIDGWGGYVLKEKFKRIKLALKDWHATNTQNLPSRIESLKDRLAVLDAKGEEDDLSEFELAELRGVSSDIHSLSRLNASICWQQSRSRWLKEGDANTKYFHSVLANRRRGNTISSLQVDNTMVEGVVPIRNAVVSHFATHFKAVTMERPGVENLAFKRLQVAEVSSLIKPFSMEEIKAAVWDCDSYKSPGPDGINFGFVKDFWAEIQGDVLRFCSEFHRNGRLAKGLNATFIALIPKVDSPQRLNDFRPISLVGSLYKILAKVLANRLRGVMGSVVSESQTAFVQGRQILDGILIANEVVDEARRAKKELLLFKVDFEKAYDSVDWGYLDAVMGRMGFPTLWRKWIKECVCTATASVLVNGSPTDEFPLERGLRQGDPLSPFLFLLAAEGLHVLMEAMVERNLFTGYNVGDINPVLVSHLQFADDTLLLGSKSWANVRALRAVLVLFESMSGLRVNFNKSMLVGVNIPDSWLVEAASALCCKVGKIPFLYLGLSIGGDPRRLGFWEPVVNRLKNRLSGWRSRFLSFGGRLVLLKSVLTSLPVYFLSFFKAPSGTISAIESILIKFFWGGCEDIRKTSWINWKTICLRKEYGGLGVRQLKEFNLALLGKWCWRMLVDREGLWFRVLAGRYGVERGRLCVGGSRGSTWWRELASLRDGGGALDGGWFGGHISRKVGDGSDTFFWTDPWVDGTTLRERFGRLFDLAENKSASVAEMFMRGWGIGGEAWVWRRQLRAWEEELVGECQSLLMTFSLQDYVSDRWQWQPDPDDGYTVRGAYQLLTAQDTVTLDTAAGLIWHPQVPLKVSIFAWRLLRDRLPTKANLVSRAILSSEDHLCISGCEEVESAQHLFLSCSTFGALWSLVSSWIGSSLVTAQTLSDHFVQFTGSAGGLRARHSFMQLIWLACVWVVWTERNHRLFRGSANSLLYMLDKIKTFSFSSTGRNAEIASVGRHDRGSIPGPSTLFV</sequence>
<organism evidence="1 2">
    <name type="scientific">Trifolium pratense</name>
    <name type="common">Red clover</name>
    <dbReference type="NCBI Taxonomy" id="57577"/>
    <lineage>
        <taxon>Eukaryota</taxon>
        <taxon>Viridiplantae</taxon>
        <taxon>Streptophyta</taxon>
        <taxon>Embryophyta</taxon>
        <taxon>Tracheophyta</taxon>
        <taxon>Spermatophyta</taxon>
        <taxon>Magnoliopsida</taxon>
        <taxon>eudicotyledons</taxon>
        <taxon>Gunneridae</taxon>
        <taxon>Pentapetalae</taxon>
        <taxon>rosids</taxon>
        <taxon>fabids</taxon>
        <taxon>Fabales</taxon>
        <taxon>Fabaceae</taxon>
        <taxon>Papilionoideae</taxon>
        <taxon>50 kb inversion clade</taxon>
        <taxon>NPAAA clade</taxon>
        <taxon>Hologalegina</taxon>
        <taxon>IRL clade</taxon>
        <taxon>Trifolieae</taxon>
        <taxon>Trifolium</taxon>
    </lineage>
</organism>
<dbReference type="Proteomes" id="UP001177021">
    <property type="component" value="Unassembled WGS sequence"/>
</dbReference>
<evidence type="ECO:0000313" key="1">
    <source>
        <dbReference type="EMBL" id="CAJ2630358.1"/>
    </source>
</evidence>
<reference evidence="1" key="1">
    <citation type="submission" date="2023-10" db="EMBL/GenBank/DDBJ databases">
        <authorList>
            <person name="Rodriguez Cubillos JULIANA M."/>
            <person name="De Vega J."/>
        </authorList>
    </citation>
    <scope>NUCLEOTIDE SEQUENCE</scope>
</reference>
<dbReference type="EMBL" id="CASHSV030000001">
    <property type="protein sequence ID" value="CAJ2630358.1"/>
    <property type="molecule type" value="Genomic_DNA"/>
</dbReference>